<accession>A0ABT0DCQ2</accession>
<evidence type="ECO:0000256" key="1">
    <source>
        <dbReference type="ARBA" id="ARBA00008857"/>
    </source>
</evidence>
<dbReference type="Proteomes" id="UP001203284">
    <property type="component" value="Unassembled WGS sequence"/>
</dbReference>
<dbReference type="PANTHER" id="PTHR30629">
    <property type="entry name" value="PROPHAGE INTEGRASE"/>
    <property type="match status" value="1"/>
</dbReference>
<keyword evidence="3 5" id="KW-0238">DNA-binding</keyword>
<dbReference type="InterPro" id="IPR013762">
    <property type="entry name" value="Integrase-like_cat_sf"/>
</dbReference>
<dbReference type="InterPro" id="IPR038488">
    <property type="entry name" value="Integrase_DNA-bd_sf"/>
</dbReference>
<dbReference type="SUPFAM" id="SSF56349">
    <property type="entry name" value="DNA breaking-rejoining enzymes"/>
    <property type="match status" value="1"/>
</dbReference>
<dbReference type="InterPro" id="IPR025166">
    <property type="entry name" value="Integrase_DNA_bind_dom"/>
</dbReference>
<reference evidence="8 9" key="1">
    <citation type="submission" date="2022-04" db="EMBL/GenBank/DDBJ databases">
        <authorList>
            <person name="Grouzdev D.S."/>
            <person name="Pantiukh K.S."/>
            <person name="Krutkina M.S."/>
        </authorList>
    </citation>
    <scope>NUCLEOTIDE SEQUENCE [LARGE SCALE GENOMIC DNA]</scope>
    <source>
        <strain evidence="8 9">6x-1</strain>
    </source>
</reference>
<gene>
    <name evidence="8" type="ORF">MWN34_12540</name>
</gene>
<comment type="similarity">
    <text evidence="1">Belongs to the 'phage' integrase family.</text>
</comment>
<comment type="caution">
    <text evidence="8">The sequence shown here is derived from an EMBL/GenBank/DDBJ whole genome shotgun (WGS) entry which is preliminary data.</text>
</comment>
<dbReference type="Gene3D" id="1.10.150.130">
    <property type="match status" value="1"/>
</dbReference>
<dbReference type="EMBL" id="JALKCH010000007">
    <property type="protein sequence ID" value="MCK0197740.1"/>
    <property type="molecule type" value="Genomic_DNA"/>
</dbReference>
<dbReference type="CDD" id="cd00796">
    <property type="entry name" value="INT_Rci_Hp1_C"/>
    <property type="match status" value="1"/>
</dbReference>
<dbReference type="Pfam" id="PF00589">
    <property type="entry name" value="Phage_integrase"/>
    <property type="match status" value="1"/>
</dbReference>
<evidence type="ECO:0000256" key="4">
    <source>
        <dbReference type="ARBA" id="ARBA00023172"/>
    </source>
</evidence>
<evidence type="ECO:0000313" key="9">
    <source>
        <dbReference type="Proteomes" id="UP001203284"/>
    </source>
</evidence>
<dbReference type="PROSITE" id="PS51900">
    <property type="entry name" value="CB"/>
    <property type="match status" value="1"/>
</dbReference>
<feature type="domain" description="Tyr recombinase" evidence="6">
    <location>
        <begin position="210"/>
        <end position="402"/>
    </location>
</feature>
<dbReference type="Pfam" id="PF13356">
    <property type="entry name" value="Arm-DNA-bind_3"/>
    <property type="match status" value="1"/>
</dbReference>
<dbReference type="InterPro" id="IPR011010">
    <property type="entry name" value="DNA_brk_join_enz"/>
</dbReference>
<evidence type="ECO:0000313" key="8">
    <source>
        <dbReference type="EMBL" id="MCK0197740.1"/>
    </source>
</evidence>
<evidence type="ECO:0000256" key="3">
    <source>
        <dbReference type="ARBA" id="ARBA00023125"/>
    </source>
</evidence>
<dbReference type="InterPro" id="IPR044068">
    <property type="entry name" value="CB"/>
</dbReference>
<keyword evidence="2" id="KW-0229">DNA integration</keyword>
<dbReference type="Gene3D" id="1.10.443.10">
    <property type="entry name" value="Intergrase catalytic core"/>
    <property type="match status" value="1"/>
</dbReference>
<protein>
    <submittedName>
        <fullName evidence="8">Site-specific integrase</fullName>
    </submittedName>
</protein>
<proteinExistence type="inferred from homology"/>
<evidence type="ECO:0000259" key="6">
    <source>
        <dbReference type="PROSITE" id="PS51898"/>
    </source>
</evidence>
<dbReference type="Gene3D" id="3.30.160.390">
    <property type="entry name" value="Integrase, DNA-binding domain"/>
    <property type="match status" value="1"/>
</dbReference>
<organism evidence="8 9">
    <name type="scientific">Ancylobacter crimeensis</name>
    <dbReference type="NCBI Taxonomy" id="2579147"/>
    <lineage>
        <taxon>Bacteria</taxon>
        <taxon>Pseudomonadati</taxon>
        <taxon>Pseudomonadota</taxon>
        <taxon>Alphaproteobacteria</taxon>
        <taxon>Hyphomicrobiales</taxon>
        <taxon>Xanthobacteraceae</taxon>
        <taxon>Ancylobacter</taxon>
    </lineage>
</organism>
<dbReference type="PROSITE" id="PS51898">
    <property type="entry name" value="TYR_RECOMBINASE"/>
    <property type="match status" value="1"/>
</dbReference>
<keyword evidence="4" id="KW-0233">DNA recombination</keyword>
<dbReference type="RefSeq" id="WP_247029631.1">
    <property type="nucleotide sequence ID" value="NZ_JALKCH010000007.1"/>
</dbReference>
<sequence>MPTIKLNRKNVAGLLPAARVVTYFDTDVPGLGLRIMPTGTRSWVLEYRPGAGGRGVAKRRIKIGGTEMSPEDAKAAALDMLAAIRQGGDPAAERRAERAAETVGELCDAYLARHVEPKRKGRTAAYYKQLIESHIRPALGAKRAVTVSREDVDRFHRRVASPSKEGRGGRTAANRALTLLSGIYNWAGEMNLVPEGCNPCGRVEKFKEQAKERYLTAEELTRLGAALREAETIGLPHAPSDSKHAPKVKNRTTLSPHATGAIRLLLLTGCRLREILNLRWVDFDDGRGVLFLPDSKTGKKTVVLSSAAQDVLKGLPRVGAYVIASTDPDRPRSDLKKPWAAISARAGLTGVRLHDLRHTFASVGAAAGMSLPVIGGLLGHADAATTQRYAHLHVDPVRAAADAIASRIAEAIDKVGE</sequence>
<dbReference type="InterPro" id="IPR002104">
    <property type="entry name" value="Integrase_catalytic"/>
</dbReference>
<evidence type="ECO:0000256" key="2">
    <source>
        <dbReference type="ARBA" id="ARBA00022908"/>
    </source>
</evidence>
<name>A0ABT0DCQ2_9HYPH</name>
<dbReference type="PANTHER" id="PTHR30629:SF2">
    <property type="entry name" value="PROPHAGE INTEGRASE INTS-RELATED"/>
    <property type="match status" value="1"/>
</dbReference>
<keyword evidence="9" id="KW-1185">Reference proteome</keyword>
<dbReference type="InterPro" id="IPR050808">
    <property type="entry name" value="Phage_Integrase"/>
</dbReference>
<dbReference type="InterPro" id="IPR010998">
    <property type="entry name" value="Integrase_recombinase_N"/>
</dbReference>
<evidence type="ECO:0000256" key="5">
    <source>
        <dbReference type="PROSITE-ProRule" id="PRU01248"/>
    </source>
</evidence>
<feature type="domain" description="Core-binding (CB)" evidence="7">
    <location>
        <begin position="101"/>
        <end position="188"/>
    </location>
</feature>
<evidence type="ECO:0000259" key="7">
    <source>
        <dbReference type="PROSITE" id="PS51900"/>
    </source>
</evidence>